<feature type="coiled-coil region" evidence="1">
    <location>
        <begin position="64"/>
        <end position="159"/>
    </location>
</feature>
<comment type="caution">
    <text evidence="3">The sequence shown here is derived from an EMBL/GenBank/DDBJ whole genome shotgun (WGS) entry which is preliminary data.</text>
</comment>
<dbReference type="OrthoDB" id="3147752at2759"/>
<evidence type="ECO:0000256" key="2">
    <source>
        <dbReference type="SAM" id="MobiDB-lite"/>
    </source>
</evidence>
<evidence type="ECO:0000313" key="4">
    <source>
        <dbReference type="Proteomes" id="UP000230002"/>
    </source>
</evidence>
<keyword evidence="1" id="KW-0175">Coiled coil</keyword>
<feature type="compositionally biased region" description="Polar residues" evidence="2">
    <location>
        <begin position="15"/>
        <end position="41"/>
    </location>
</feature>
<reference evidence="3 4" key="1">
    <citation type="journal article" date="2015" name="Sci. Rep.">
        <title>Chromosome-level genome map provides insights into diverse defense mechanisms in the medicinal fungus Ganoderma sinense.</title>
        <authorList>
            <person name="Zhu Y."/>
            <person name="Xu J."/>
            <person name="Sun C."/>
            <person name="Zhou S."/>
            <person name="Xu H."/>
            <person name="Nelson D.R."/>
            <person name="Qian J."/>
            <person name="Song J."/>
            <person name="Luo H."/>
            <person name="Xiang L."/>
            <person name="Li Y."/>
            <person name="Xu Z."/>
            <person name="Ji A."/>
            <person name="Wang L."/>
            <person name="Lu S."/>
            <person name="Hayward A."/>
            <person name="Sun W."/>
            <person name="Li X."/>
            <person name="Schwartz D.C."/>
            <person name="Wang Y."/>
            <person name="Chen S."/>
        </authorList>
    </citation>
    <scope>NUCLEOTIDE SEQUENCE [LARGE SCALE GENOMIC DNA]</scope>
    <source>
        <strain evidence="3 4">ZZ0214-1</strain>
    </source>
</reference>
<feature type="region of interest" description="Disordered" evidence="2">
    <location>
        <begin position="15"/>
        <end position="53"/>
    </location>
</feature>
<sequence>MMATFTSGLRSLKNTFTGTTSRQRRSASVTGSSRTSYTSQCEGGIGVQTNSDDRAAVEPYQQNLQDARKMVEIWKKKAEQAEERAHWAEARLAEANRRRSAEHATFDPRAERPVPEAEHHINHLQATLAQYEQELRRTNDELRDTAALLDRRSAELRDAQAYLNHPDDVADSEVLHLVERINSRIYQTAASIADGFQSRYGEQKDIQGSHEAATRVRRLLDRELFHALNTKDHSGDPMVVQTALQAIMVSLAKWICDKRVRTWQPFGQDAYVDDDPEQQSVAGRWRALSRTYVKMFFENHEDLEGTEVLVLVRDITNILLVYGIATAPQDLCTEVGNSYADALREIVHLSLKFQRITGEGIISRDLRILTARSGKPFDPSRMVDEWADPKKARHNDNTHPVLCTTQLGLVREEVKATEGGVEGRVTEMVLLKPSVVLTSFLEELLSEPSS</sequence>
<dbReference type="AlphaFoldDB" id="A0A2G8SLG2"/>
<dbReference type="EMBL" id="AYKW01000005">
    <property type="protein sequence ID" value="PIL34592.1"/>
    <property type="molecule type" value="Genomic_DNA"/>
</dbReference>
<keyword evidence="4" id="KW-1185">Reference proteome</keyword>
<dbReference type="Proteomes" id="UP000230002">
    <property type="component" value="Unassembled WGS sequence"/>
</dbReference>
<name>A0A2G8SLG2_9APHY</name>
<evidence type="ECO:0000256" key="1">
    <source>
        <dbReference type="SAM" id="Coils"/>
    </source>
</evidence>
<accession>A0A2G8SLG2</accession>
<gene>
    <name evidence="3" type="ORF">GSI_03371</name>
</gene>
<evidence type="ECO:0000313" key="3">
    <source>
        <dbReference type="EMBL" id="PIL34592.1"/>
    </source>
</evidence>
<organism evidence="3 4">
    <name type="scientific">Ganoderma sinense ZZ0214-1</name>
    <dbReference type="NCBI Taxonomy" id="1077348"/>
    <lineage>
        <taxon>Eukaryota</taxon>
        <taxon>Fungi</taxon>
        <taxon>Dikarya</taxon>
        <taxon>Basidiomycota</taxon>
        <taxon>Agaricomycotina</taxon>
        <taxon>Agaricomycetes</taxon>
        <taxon>Polyporales</taxon>
        <taxon>Polyporaceae</taxon>
        <taxon>Ganoderma</taxon>
    </lineage>
</organism>
<protein>
    <submittedName>
        <fullName evidence="3">Uncharacterized protein</fullName>
    </submittedName>
</protein>
<proteinExistence type="predicted"/>